<reference evidence="3 4" key="1">
    <citation type="submission" date="2016-03" db="EMBL/GenBank/DDBJ databases">
        <title>Draft genome sequence of the Fonsecaea monophora CBS 269.37.</title>
        <authorList>
            <person name="Bombassaro A."/>
            <person name="Vinicius W.A."/>
            <person name="De Hoog S."/>
            <person name="Sun J."/>
            <person name="Souza E.M."/>
            <person name="Raittz R.T."/>
            <person name="Costa F."/>
            <person name="Leao A.C."/>
            <person name="Tadra-Sfeir M.Z."/>
            <person name="Baura V."/>
            <person name="Balsanelli E."/>
            <person name="Pedrosa F.O."/>
            <person name="Moreno L.F."/>
            <person name="Steffens M.B."/>
            <person name="Xi L."/>
            <person name="Bocca A.L."/>
            <person name="Felipe M.S."/>
            <person name="Teixeira M."/>
            <person name="Telles Filho F.Q."/>
            <person name="Azevedo C.M."/>
            <person name="Gomes R."/>
            <person name="Vicente V.A."/>
        </authorList>
    </citation>
    <scope>NUCLEOTIDE SEQUENCE [LARGE SCALE GENOMIC DNA]</scope>
    <source>
        <strain evidence="3 4">CBS 269.37</strain>
    </source>
</reference>
<keyword evidence="4" id="KW-1185">Reference proteome</keyword>
<keyword evidence="2" id="KW-0732">Signal</keyword>
<feature type="region of interest" description="Disordered" evidence="1">
    <location>
        <begin position="40"/>
        <end position="79"/>
    </location>
</feature>
<sequence length="205" mass="22323">MRCSSVATATILQWVVMTLLVSAMPTRIIGVAVNPSVWRSASGSQNPTKMTPPHQGSPNKLTKSHNSVHGPRPGVEGPPEEIYSILQPQEMLSHPFARDPRLGVSWKLWRTDVENTSPVQFEWNMAQRVPANLGGLGAYVGTVAIKHAFKAEGMSLAPEVVEGNCVPLHCAPREEYCTASYNVHNDWGQQHDCGEAVDLKSTLCG</sequence>
<dbReference type="AlphaFoldDB" id="A0A177F4S3"/>
<protein>
    <submittedName>
        <fullName evidence="3">Uncharacterized protein</fullName>
    </submittedName>
</protein>
<evidence type="ECO:0000256" key="1">
    <source>
        <dbReference type="SAM" id="MobiDB-lite"/>
    </source>
</evidence>
<gene>
    <name evidence="3" type="ORF">AYO21_06458</name>
</gene>
<organism evidence="3 4">
    <name type="scientific">Fonsecaea monophora</name>
    <dbReference type="NCBI Taxonomy" id="254056"/>
    <lineage>
        <taxon>Eukaryota</taxon>
        <taxon>Fungi</taxon>
        <taxon>Dikarya</taxon>
        <taxon>Ascomycota</taxon>
        <taxon>Pezizomycotina</taxon>
        <taxon>Eurotiomycetes</taxon>
        <taxon>Chaetothyriomycetidae</taxon>
        <taxon>Chaetothyriales</taxon>
        <taxon>Herpotrichiellaceae</taxon>
        <taxon>Fonsecaea</taxon>
    </lineage>
</organism>
<feature type="signal peptide" evidence="2">
    <location>
        <begin position="1"/>
        <end position="23"/>
    </location>
</feature>
<dbReference type="OrthoDB" id="3682664at2759"/>
<evidence type="ECO:0000313" key="4">
    <source>
        <dbReference type="Proteomes" id="UP000077002"/>
    </source>
</evidence>
<dbReference type="RefSeq" id="XP_022511206.1">
    <property type="nucleotide sequence ID" value="XM_022656418.1"/>
</dbReference>
<comment type="caution">
    <text evidence="3">The sequence shown here is derived from an EMBL/GenBank/DDBJ whole genome shotgun (WGS) entry which is preliminary data.</text>
</comment>
<dbReference type="EMBL" id="LVKK01000045">
    <property type="protein sequence ID" value="OAG39254.1"/>
    <property type="molecule type" value="Genomic_DNA"/>
</dbReference>
<proteinExistence type="predicted"/>
<dbReference type="Proteomes" id="UP000077002">
    <property type="component" value="Unassembled WGS sequence"/>
</dbReference>
<evidence type="ECO:0000256" key="2">
    <source>
        <dbReference type="SAM" id="SignalP"/>
    </source>
</evidence>
<feature type="compositionally biased region" description="Polar residues" evidence="1">
    <location>
        <begin position="40"/>
        <end position="67"/>
    </location>
</feature>
<feature type="chain" id="PRO_5008060883" evidence="2">
    <location>
        <begin position="24"/>
        <end position="205"/>
    </location>
</feature>
<feature type="compositionally biased region" description="Low complexity" evidence="1">
    <location>
        <begin position="70"/>
        <end position="79"/>
    </location>
</feature>
<name>A0A177F4S3_9EURO</name>
<evidence type="ECO:0000313" key="3">
    <source>
        <dbReference type="EMBL" id="OAG39254.1"/>
    </source>
</evidence>
<dbReference type="GeneID" id="34601617"/>
<accession>A0A177F4S3</accession>